<dbReference type="InterPro" id="IPR028994">
    <property type="entry name" value="Integrin_alpha_N"/>
</dbReference>
<sequence length="424" mass="47322">MKKLLLTTALMSLNIALVADHTPDHSGTENLSLIAKNGQVISADYEKITISKSFYSEGAAYGDLNGDGVNDLVAGSFWWEGPEYKVKHQIRELDGSKKHTPVKNNAYTPIKYSNSFGNWVRDINKDGHNDILLVGLPGSPLYAYLNPGKGQGQWQEVALWDVVDNESPQLLDVDGDGTEELICNYDGYFGYAKMNPKNPLDKWFFHKISTKGKWHKYTHGIGMGDVNNDGLMDMLAGHGWLEQPKDAKPGQEWVYHKQQFSNGERHCGAQMFTYDVDGDGRNDVITSGNAHGYGLYWFKNIDNKSFSKQVIMGTQAKDNKFGVKFTQLHAIEHVDMNNDGLKDIVTGKRYWAHGPKGDAEPMAPAVLYIFQLVHENGQAYYKPIKIDNNSGVGTQFSAGDVNKDGLNDILVSNKKGTYLFLQKK</sequence>
<name>A6DNG9_9BACT</name>
<gene>
    <name evidence="3" type="ORF">LNTAR_06714</name>
</gene>
<feature type="signal peptide" evidence="2">
    <location>
        <begin position="1"/>
        <end position="19"/>
    </location>
</feature>
<protein>
    <recommendedName>
        <fullName evidence="5">VCBS repeat-containing protein</fullName>
    </recommendedName>
</protein>
<accession>A6DNG9</accession>
<keyword evidence="1 2" id="KW-0732">Signal</keyword>
<feature type="chain" id="PRO_5002694580" description="VCBS repeat-containing protein" evidence="2">
    <location>
        <begin position="20"/>
        <end position="424"/>
    </location>
</feature>
<evidence type="ECO:0000313" key="4">
    <source>
        <dbReference type="Proteomes" id="UP000004947"/>
    </source>
</evidence>
<dbReference type="SUPFAM" id="SSF69318">
    <property type="entry name" value="Integrin alpha N-terminal domain"/>
    <property type="match status" value="1"/>
</dbReference>
<dbReference type="Gene3D" id="2.130.10.130">
    <property type="entry name" value="Integrin alpha, N-terminal"/>
    <property type="match status" value="2"/>
</dbReference>
<evidence type="ECO:0008006" key="5">
    <source>
        <dbReference type="Google" id="ProtNLM"/>
    </source>
</evidence>
<dbReference type="EMBL" id="ABCK01000013">
    <property type="protein sequence ID" value="EDM26917.1"/>
    <property type="molecule type" value="Genomic_DNA"/>
</dbReference>
<keyword evidence="4" id="KW-1185">Reference proteome</keyword>
<dbReference type="STRING" id="313628.LNTAR_06714"/>
<evidence type="ECO:0000313" key="3">
    <source>
        <dbReference type="EMBL" id="EDM26917.1"/>
    </source>
</evidence>
<proteinExistence type="predicted"/>
<dbReference type="RefSeq" id="WP_007279407.1">
    <property type="nucleotide sequence ID" value="NZ_ABCK01000013.1"/>
</dbReference>
<dbReference type="Pfam" id="PF13517">
    <property type="entry name" value="FG-GAP_3"/>
    <property type="match status" value="2"/>
</dbReference>
<dbReference type="PANTHER" id="PTHR46580:SF4">
    <property type="entry name" value="ATP_GTP-BINDING PROTEIN"/>
    <property type="match status" value="1"/>
</dbReference>
<evidence type="ECO:0000256" key="2">
    <source>
        <dbReference type="SAM" id="SignalP"/>
    </source>
</evidence>
<dbReference type="PANTHER" id="PTHR46580">
    <property type="entry name" value="SENSOR KINASE-RELATED"/>
    <property type="match status" value="1"/>
</dbReference>
<evidence type="ECO:0000256" key="1">
    <source>
        <dbReference type="ARBA" id="ARBA00022729"/>
    </source>
</evidence>
<dbReference type="Proteomes" id="UP000004947">
    <property type="component" value="Unassembled WGS sequence"/>
</dbReference>
<dbReference type="InterPro" id="IPR013517">
    <property type="entry name" value="FG-GAP"/>
</dbReference>
<comment type="caution">
    <text evidence="3">The sequence shown here is derived from an EMBL/GenBank/DDBJ whole genome shotgun (WGS) entry which is preliminary data.</text>
</comment>
<organism evidence="3 4">
    <name type="scientific">Lentisphaera araneosa HTCC2155</name>
    <dbReference type="NCBI Taxonomy" id="313628"/>
    <lineage>
        <taxon>Bacteria</taxon>
        <taxon>Pseudomonadati</taxon>
        <taxon>Lentisphaerota</taxon>
        <taxon>Lentisphaeria</taxon>
        <taxon>Lentisphaerales</taxon>
        <taxon>Lentisphaeraceae</taxon>
        <taxon>Lentisphaera</taxon>
    </lineage>
</organism>
<dbReference type="AlphaFoldDB" id="A6DNG9"/>
<reference evidence="3 4" key="1">
    <citation type="journal article" date="2010" name="J. Bacteriol.">
        <title>Genome sequence of Lentisphaera araneosa HTCC2155T, the type species of the order Lentisphaerales in the phylum Lentisphaerae.</title>
        <authorList>
            <person name="Thrash J.C."/>
            <person name="Cho J.C."/>
            <person name="Vergin K.L."/>
            <person name="Morris R.M."/>
            <person name="Giovannoni S.J."/>
        </authorList>
    </citation>
    <scope>NUCLEOTIDE SEQUENCE [LARGE SCALE GENOMIC DNA]</scope>
    <source>
        <strain evidence="3 4">HTCC2155</strain>
    </source>
</reference>
<dbReference type="eggNOG" id="COG2133">
    <property type="taxonomic scope" value="Bacteria"/>
</dbReference>